<keyword evidence="3" id="KW-0614">Plasmid</keyword>
<name>M5B1P8_LEVBR</name>
<geneLocation type="plasmid" evidence="3 4">
    <name>pKB290-6</name>
</geneLocation>
<evidence type="ECO:0000256" key="1">
    <source>
        <dbReference type="SAM" id="Coils"/>
    </source>
</evidence>
<dbReference type="EMBL" id="AP012173">
    <property type="protein sequence ID" value="BAN08191.1"/>
    <property type="molecule type" value="Genomic_DNA"/>
</dbReference>
<protein>
    <recommendedName>
        <fullName evidence="5">Mobilization protein</fullName>
    </recommendedName>
</protein>
<accession>M5B1P8</accession>
<feature type="coiled-coil region" evidence="1">
    <location>
        <begin position="63"/>
        <end position="97"/>
    </location>
</feature>
<evidence type="ECO:0008006" key="5">
    <source>
        <dbReference type="Google" id="ProtNLM"/>
    </source>
</evidence>
<keyword evidence="2" id="KW-0472">Membrane</keyword>
<feature type="transmembrane region" description="Helical" evidence="2">
    <location>
        <begin position="100"/>
        <end position="128"/>
    </location>
</feature>
<evidence type="ECO:0000256" key="2">
    <source>
        <dbReference type="SAM" id="Phobius"/>
    </source>
</evidence>
<gene>
    <name evidence="3" type="ORF">LVISKB_P6-0006</name>
</gene>
<keyword evidence="2" id="KW-0812">Transmembrane</keyword>
<feature type="transmembrane region" description="Helical" evidence="2">
    <location>
        <begin position="148"/>
        <end position="172"/>
    </location>
</feature>
<dbReference type="AlphaFoldDB" id="M5B1P8"/>
<dbReference type="RefSeq" id="WP_015474761.1">
    <property type="nucleotide sequence ID" value="NC_020827.1"/>
</dbReference>
<dbReference type="KEGG" id="lbk:LVISKB_P6-0006"/>
<dbReference type="PATRIC" id="fig|1001583.3.peg.2530"/>
<reference evidence="3 4" key="1">
    <citation type="journal article" date="2013" name="PLoS ONE">
        <title>Genomic Analysis by Deep Sequencing of the Probiotic Lactobacillus brevis KB290 Harboring Nine Plasmids Reveals Genomic Stability.</title>
        <authorList>
            <person name="Fukao M."/>
            <person name="Oshima K."/>
            <person name="Morita H."/>
            <person name="Toh H."/>
            <person name="Suda W."/>
            <person name="Kim S.W."/>
            <person name="Suzuki S."/>
            <person name="Yakabe T."/>
            <person name="Hattori M."/>
            <person name="Yajima N."/>
        </authorList>
    </citation>
    <scope>NUCLEOTIDE SEQUENCE [LARGE SCALE GENOMIC DNA]</scope>
    <source>
        <strain evidence="3 4">KB290</strain>
        <plasmid evidence="3">pKB290-6</plasmid>
    </source>
</reference>
<sequence length="188" mass="21289">MDESKLMIIQLLQALDNGEVNFKQVPALTQLVQQETKREVRNQTDELVEQIGEQCQASLNTFEQEQNQKIAAQRKILRDLNQEIEATKQRMEKNALQHTISVIVMVIGIVTLLATLGLLMWVIVPMVFHGSGLKAIWDTWHPELTGWGAIRCIGAILTSFLLICIEIFMIYVPIMIAGKISDLFLSDN</sequence>
<dbReference type="HOGENOM" id="CLU_1314106_0_0_9"/>
<keyword evidence="2" id="KW-1133">Transmembrane helix</keyword>
<evidence type="ECO:0000313" key="4">
    <source>
        <dbReference type="Proteomes" id="UP000012042"/>
    </source>
</evidence>
<organism evidence="3 4">
    <name type="scientific">Levilactobacillus brevis KB290</name>
    <dbReference type="NCBI Taxonomy" id="1001583"/>
    <lineage>
        <taxon>Bacteria</taxon>
        <taxon>Bacillati</taxon>
        <taxon>Bacillota</taxon>
        <taxon>Bacilli</taxon>
        <taxon>Lactobacillales</taxon>
        <taxon>Lactobacillaceae</taxon>
        <taxon>Levilactobacillus</taxon>
    </lineage>
</organism>
<evidence type="ECO:0000313" key="3">
    <source>
        <dbReference type="EMBL" id="BAN08191.1"/>
    </source>
</evidence>
<proteinExistence type="predicted"/>
<keyword evidence="1" id="KW-0175">Coiled coil</keyword>
<dbReference type="Proteomes" id="UP000012042">
    <property type="component" value="Plasmid pKB290-6"/>
</dbReference>